<dbReference type="GO" id="GO:0004803">
    <property type="term" value="F:transposase activity"/>
    <property type="evidence" value="ECO:0007669"/>
    <property type="project" value="InterPro"/>
</dbReference>
<reference evidence="4 5" key="1">
    <citation type="submission" date="2019-03" db="EMBL/GenBank/DDBJ databases">
        <title>Genomic Encyclopedia of Type Strains, Phase III (KMG-III): the genomes of soil and plant-associated and newly described type strains.</title>
        <authorList>
            <person name="Whitman W."/>
        </authorList>
    </citation>
    <scope>NUCLEOTIDE SEQUENCE [LARGE SCALE GENOMIC DNA]</scope>
    <source>
        <strain evidence="4 5">CECT 5797</strain>
    </source>
</reference>
<gene>
    <name evidence="4" type="ORF">DFP85_1471</name>
</gene>
<dbReference type="OrthoDB" id="9795150at2"/>
<dbReference type="PANTHER" id="PTHR33055:SF3">
    <property type="entry name" value="PUTATIVE TRANSPOSASE FOR IS117-RELATED"/>
    <property type="match status" value="1"/>
</dbReference>
<feature type="coiled-coil region" evidence="1">
    <location>
        <begin position="132"/>
        <end position="199"/>
    </location>
</feature>
<dbReference type="InterPro" id="IPR047650">
    <property type="entry name" value="Transpos_IS110"/>
</dbReference>
<protein>
    <submittedName>
        <fullName evidence="4">Transposase</fullName>
    </submittedName>
</protein>
<accession>A0A4R6Z4K4</accession>
<evidence type="ECO:0000256" key="1">
    <source>
        <dbReference type="SAM" id="Coils"/>
    </source>
</evidence>
<evidence type="ECO:0000259" key="2">
    <source>
        <dbReference type="Pfam" id="PF01548"/>
    </source>
</evidence>
<name>A0A4R6Z4K4_9GAMM</name>
<feature type="non-terminal residue" evidence="4">
    <location>
        <position position="314"/>
    </location>
</feature>
<organism evidence="4 5">
    <name type="scientific">Halomonas ventosae</name>
    <dbReference type="NCBI Taxonomy" id="229007"/>
    <lineage>
        <taxon>Bacteria</taxon>
        <taxon>Pseudomonadati</taxon>
        <taxon>Pseudomonadota</taxon>
        <taxon>Gammaproteobacteria</taxon>
        <taxon>Oceanospirillales</taxon>
        <taxon>Halomonadaceae</taxon>
        <taxon>Halomonas</taxon>
    </lineage>
</organism>
<proteinExistence type="predicted"/>
<keyword evidence="1" id="KW-0175">Coiled coil</keyword>
<dbReference type="EMBL" id="SNZJ01000047">
    <property type="protein sequence ID" value="TDR46469.1"/>
    <property type="molecule type" value="Genomic_DNA"/>
</dbReference>
<dbReference type="Pfam" id="PF02371">
    <property type="entry name" value="Transposase_20"/>
    <property type="match status" value="1"/>
</dbReference>
<dbReference type="InterPro" id="IPR003346">
    <property type="entry name" value="Transposase_20"/>
</dbReference>
<feature type="domain" description="Transposase IS110-like N-terminal" evidence="2">
    <location>
        <begin position="4"/>
        <end position="155"/>
    </location>
</feature>
<dbReference type="InterPro" id="IPR002525">
    <property type="entry name" value="Transp_IS110-like_N"/>
</dbReference>
<evidence type="ECO:0000259" key="3">
    <source>
        <dbReference type="Pfam" id="PF02371"/>
    </source>
</evidence>
<dbReference type="Pfam" id="PF01548">
    <property type="entry name" value="DEDD_Tnp_IS110"/>
    <property type="match status" value="1"/>
</dbReference>
<comment type="caution">
    <text evidence="4">The sequence shown here is derived from an EMBL/GenBank/DDBJ whole genome shotgun (WGS) entry which is preliminary data.</text>
</comment>
<dbReference type="GO" id="GO:0003677">
    <property type="term" value="F:DNA binding"/>
    <property type="evidence" value="ECO:0007669"/>
    <property type="project" value="InterPro"/>
</dbReference>
<dbReference type="Proteomes" id="UP000295212">
    <property type="component" value="Unassembled WGS sequence"/>
</dbReference>
<dbReference type="NCBIfam" id="NF033542">
    <property type="entry name" value="transpos_IS110"/>
    <property type="match status" value="1"/>
</dbReference>
<dbReference type="GO" id="GO:0006313">
    <property type="term" value="P:DNA transposition"/>
    <property type="evidence" value="ECO:0007669"/>
    <property type="project" value="InterPro"/>
</dbReference>
<evidence type="ECO:0000313" key="4">
    <source>
        <dbReference type="EMBL" id="TDR46469.1"/>
    </source>
</evidence>
<feature type="domain" description="Transposase IS116/IS110/IS902 C-terminal" evidence="3">
    <location>
        <begin position="201"/>
        <end position="285"/>
    </location>
</feature>
<dbReference type="RefSeq" id="WP_133637930.1">
    <property type="nucleotide sequence ID" value="NZ_SNZJ01000047.1"/>
</dbReference>
<dbReference type="PANTHER" id="PTHR33055">
    <property type="entry name" value="TRANSPOSASE FOR INSERTION SEQUENCE ELEMENT IS1111A"/>
    <property type="match status" value="1"/>
</dbReference>
<evidence type="ECO:0000313" key="5">
    <source>
        <dbReference type="Proteomes" id="UP000295212"/>
    </source>
</evidence>
<sequence>MAHIGIDVSKNKLDCLWLRDVQARKVKTKVFPNQHTHYPALLDWLIRHTQESPEALHVYLEATGIYHEPLAYWLYQAGVTVYVLNPARVRDFAKSTGIKNKTDKADSHVLALFGATQPQQCWVPEPEEVRELKRLVARRDAVQQDIQRERNRLEKARFSRDSQAIISIRHVLVALEQEDKRLQQAIEEHLDQHDHLKRDRRLLASIPGIGPLLSIRLVAALRSRAFKSARQAAAFVGLVPMHHASGHSVEKKPRLTKMGSAKLRQQLYMGAVVALRHNPDIEAQYARLRRAGKPTMTALGAAMRKLVHIAFGVL</sequence>
<dbReference type="AlphaFoldDB" id="A0A4R6Z4K4"/>